<feature type="domain" description="Copper amine oxidase-like N-terminal" evidence="2">
    <location>
        <begin position="38"/>
        <end position="134"/>
    </location>
</feature>
<dbReference type="InterPro" id="IPR036582">
    <property type="entry name" value="Mao_N_sf"/>
</dbReference>
<dbReference type="RefSeq" id="WP_087913437.1">
    <property type="nucleotide sequence ID" value="NZ_CP021780.1"/>
</dbReference>
<gene>
    <name evidence="4" type="ORF">B9T62_00195</name>
</gene>
<name>A0A2Z2KF89_9BACL</name>
<proteinExistence type="predicted"/>
<evidence type="ECO:0000259" key="3">
    <source>
        <dbReference type="Pfam" id="PF09992"/>
    </source>
</evidence>
<dbReference type="AlphaFoldDB" id="A0A2Z2KF89"/>
<organism evidence="4 5">
    <name type="scientific">Paenibacillus donghaensis</name>
    <dbReference type="NCBI Taxonomy" id="414771"/>
    <lineage>
        <taxon>Bacteria</taxon>
        <taxon>Bacillati</taxon>
        <taxon>Bacillota</taxon>
        <taxon>Bacilli</taxon>
        <taxon>Bacillales</taxon>
        <taxon>Paenibacillaceae</taxon>
        <taxon>Paenibacillus</taxon>
    </lineage>
</organism>
<dbReference type="EMBL" id="CP021780">
    <property type="protein sequence ID" value="ASA19412.1"/>
    <property type="molecule type" value="Genomic_DNA"/>
</dbReference>
<dbReference type="Proteomes" id="UP000249890">
    <property type="component" value="Chromosome"/>
</dbReference>
<accession>A0A2Z2KF89</accession>
<keyword evidence="1" id="KW-0732">Signal</keyword>
<dbReference type="OrthoDB" id="9809781at2"/>
<sequence length="387" mass="40570">MLKHKICSFALACLVILPGLSSGPSTAAAAAAPKNTVYVDKENHSYVPLRFLSGFAGIQTDWNAASKRIVLARSGSSISFTLGQRAAVLNEQPVTLTEPAFRDSATGTLYVPLSVVSQSLGIQLAWNRETSSLTLSGGEESAALPVLTGTLMKADAPAVTSARRTIQAAGRSYSVQTVTVSLLHPKVKLGVVLAGNQVGKVEGLSSIAKRSSAVAAINGTFFDAYTSSAYKVPYGYIFDGGKMLMKSSGNRRAIFTYNHQGLAELIPGLEIKSRIADGSIEGALQAGPRLLVDGKIALNVVAEGFKDDKILTGSGSRSALGLTRDHKLILLTTSGATIRQLAEIMKQAGAYQAMNLDGGASSGLYYGGKYLTTPGRQISNALIVKVQ</sequence>
<dbReference type="Gene3D" id="3.30.457.10">
    <property type="entry name" value="Copper amine oxidase-like, N-terminal domain"/>
    <property type="match status" value="1"/>
</dbReference>
<feature type="chain" id="PRO_5039597759" evidence="1">
    <location>
        <begin position="28"/>
        <end position="387"/>
    </location>
</feature>
<dbReference type="KEGG" id="pdh:B9T62_00195"/>
<reference evidence="4 5" key="1">
    <citation type="submission" date="2017-06" db="EMBL/GenBank/DDBJ databases">
        <title>Complete genome sequence of Paenibacillus donghaensis KCTC 13049T isolated from East Sea sediment, South Korea.</title>
        <authorList>
            <person name="Jung B.K."/>
            <person name="Hong S.-J."/>
            <person name="Shin J.-H."/>
        </authorList>
    </citation>
    <scope>NUCLEOTIDE SEQUENCE [LARGE SCALE GENOMIC DNA]</scope>
    <source>
        <strain evidence="4 5">KCTC 13049</strain>
    </source>
</reference>
<dbReference type="SUPFAM" id="SSF55383">
    <property type="entry name" value="Copper amine oxidase, domain N"/>
    <property type="match status" value="1"/>
</dbReference>
<feature type="signal peptide" evidence="1">
    <location>
        <begin position="1"/>
        <end position="27"/>
    </location>
</feature>
<dbReference type="PANTHER" id="PTHR40446:SF2">
    <property type="entry name" value="N-ACETYLGLUCOSAMINE-1-PHOSPHODIESTER ALPHA-N-ACETYLGLUCOSAMINIDASE"/>
    <property type="match status" value="1"/>
</dbReference>
<evidence type="ECO:0000313" key="4">
    <source>
        <dbReference type="EMBL" id="ASA19412.1"/>
    </source>
</evidence>
<dbReference type="InterPro" id="IPR018711">
    <property type="entry name" value="NAGPA"/>
</dbReference>
<dbReference type="Pfam" id="PF09992">
    <property type="entry name" value="NAGPA"/>
    <property type="match status" value="1"/>
</dbReference>
<evidence type="ECO:0000256" key="1">
    <source>
        <dbReference type="SAM" id="SignalP"/>
    </source>
</evidence>
<dbReference type="PANTHER" id="PTHR40446">
    <property type="entry name" value="N-ACETYLGLUCOSAMINE-1-PHOSPHODIESTER ALPHA-N-ACETYLGLUCOSAMINIDASE"/>
    <property type="match status" value="1"/>
</dbReference>
<evidence type="ECO:0000313" key="5">
    <source>
        <dbReference type="Proteomes" id="UP000249890"/>
    </source>
</evidence>
<dbReference type="InterPro" id="IPR012854">
    <property type="entry name" value="Cu_amine_oxidase-like_N"/>
</dbReference>
<evidence type="ECO:0000259" key="2">
    <source>
        <dbReference type="Pfam" id="PF07833"/>
    </source>
</evidence>
<dbReference type="Pfam" id="PF07833">
    <property type="entry name" value="Cu_amine_oxidN1"/>
    <property type="match status" value="1"/>
</dbReference>
<protein>
    <submittedName>
        <fullName evidence="4">Copper amine oxidase</fullName>
    </submittedName>
</protein>
<feature type="domain" description="Phosphodiester glycosidase" evidence="3">
    <location>
        <begin position="212"/>
        <end position="384"/>
    </location>
</feature>
<keyword evidence="5" id="KW-1185">Reference proteome</keyword>